<reference evidence="1" key="1">
    <citation type="submission" date="2014-09" db="EMBL/GenBank/DDBJ databases">
        <authorList>
            <person name="Magalhaes I.L.F."/>
            <person name="Oliveira U."/>
            <person name="Santos F.R."/>
            <person name="Vidigal T.H.D.A."/>
            <person name="Brescovit A.D."/>
            <person name="Santos A.J."/>
        </authorList>
    </citation>
    <scope>NUCLEOTIDE SEQUENCE</scope>
    <source>
        <tissue evidence="1">Shoot tissue taken approximately 20 cm above the soil surface</tissue>
    </source>
</reference>
<accession>A0A0A8YV13</accession>
<dbReference type="EMBL" id="GBRH01267454">
    <property type="protein sequence ID" value="JAD30441.1"/>
    <property type="molecule type" value="Transcribed_RNA"/>
</dbReference>
<sequence>MVGEPLLLCSWFVPGSSCKHASGRGNCCAER</sequence>
<reference evidence="1" key="2">
    <citation type="journal article" date="2015" name="Data Brief">
        <title>Shoot transcriptome of the giant reed, Arundo donax.</title>
        <authorList>
            <person name="Barrero R.A."/>
            <person name="Guerrero F.D."/>
            <person name="Moolhuijzen P."/>
            <person name="Goolsby J.A."/>
            <person name="Tidwell J."/>
            <person name="Bellgard S.E."/>
            <person name="Bellgard M.I."/>
        </authorList>
    </citation>
    <scope>NUCLEOTIDE SEQUENCE</scope>
    <source>
        <tissue evidence="1">Shoot tissue taken approximately 20 cm above the soil surface</tissue>
    </source>
</reference>
<name>A0A0A8YV13_ARUDO</name>
<dbReference type="AlphaFoldDB" id="A0A0A8YV13"/>
<evidence type="ECO:0000313" key="1">
    <source>
        <dbReference type="EMBL" id="JAD30441.1"/>
    </source>
</evidence>
<organism evidence="1">
    <name type="scientific">Arundo donax</name>
    <name type="common">Giant reed</name>
    <name type="synonym">Donax arundinaceus</name>
    <dbReference type="NCBI Taxonomy" id="35708"/>
    <lineage>
        <taxon>Eukaryota</taxon>
        <taxon>Viridiplantae</taxon>
        <taxon>Streptophyta</taxon>
        <taxon>Embryophyta</taxon>
        <taxon>Tracheophyta</taxon>
        <taxon>Spermatophyta</taxon>
        <taxon>Magnoliopsida</taxon>
        <taxon>Liliopsida</taxon>
        <taxon>Poales</taxon>
        <taxon>Poaceae</taxon>
        <taxon>PACMAD clade</taxon>
        <taxon>Arundinoideae</taxon>
        <taxon>Arundineae</taxon>
        <taxon>Arundo</taxon>
    </lineage>
</organism>
<protein>
    <submittedName>
        <fullName evidence="1">Uncharacterized protein</fullName>
    </submittedName>
</protein>
<proteinExistence type="predicted"/>